<name>A0AAD4DVV7_9AGAM</name>
<accession>A0AAD4DVV7</accession>
<reference evidence="2" key="1">
    <citation type="journal article" date="2020" name="New Phytol.">
        <title>Comparative genomics reveals dynamic genome evolution in host specialist ectomycorrhizal fungi.</title>
        <authorList>
            <person name="Lofgren L.A."/>
            <person name="Nguyen N.H."/>
            <person name="Vilgalys R."/>
            <person name="Ruytinx J."/>
            <person name="Liao H.L."/>
            <person name="Branco S."/>
            <person name="Kuo A."/>
            <person name="LaButti K."/>
            <person name="Lipzen A."/>
            <person name="Andreopoulos W."/>
            <person name="Pangilinan J."/>
            <person name="Riley R."/>
            <person name="Hundley H."/>
            <person name="Na H."/>
            <person name="Barry K."/>
            <person name="Grigoriev I.V."/>
            <person name="Stajich J.E."/>
            <person name="Kennedy P.G."/>
        </authorList>
    </citation>
    <scope>NUCLEOTIDE SEQUENCE</scope>
    <source>
        <strain evidence="2">FC203</strain>
    </source>
</reference>
<evidence type="ECO:0000313" key="2">
    <source>
        <dbReference type="EMBL" id="KAG1894572.1"/>
    </source>
</evidence>
<feature type="region of interest" description="Disordered" evidence="1">
    <location>
        <begin position="110"/>
        <end position="164"/>
    </location>
</feature>
<gene>
    <name evidence="2" type="ORF">F5891DRAFT_984949</name>
</gene>
<protein>
    <submittedName>
        <fullName evidence="2">Uncharacterized protein</fullName>
    </submittedName>
</protein>
<evidence type="ECO:0000256" key="1">
    <source>
        <dbReference type="SAM" id="MobiDB-lite"/>
    </source>
</evidence>
<comment type="caution">
    <text evidence="2">The sequence shown here is derived from an EMBL/GenBank/DDBJ whole genome shotgun (WGS) entry which is preliminary data.</text>
</comment>
<feature type="compositionally biased region" description="Polar residues" evidence="1">
    <location>
        <begin position="131"/>
        <end position="146"/>
    </location>
</feature>
<sequence>MSYSQRRRYSNDSHPSDHNDAAEILLGYANTSTPATDDPFDDLQSLHDVSGDCTPGAGHLGYRDASDSDVDRAIKLIEKIEEEHYQQLKRDVDGWNARVEDDTKFLSLSKRKRPCSDSGDIQASPCRFGHNLTNSPRRVPSTNPTTPRKHRKLQTPFEFNPRTKSPSKTLVEVLSGIETALERHNVILSKMCQAVENLDVK</sequence>
<feature type="compositionally biased region" description="Basic and acidic residues" evidence="1">
    <location>
        <begin position="9"/>
        <end position="21"/>
    </location>
</feature>
<dbReference type="EMBL" id="JABBWK010000078">
    <property type="protein sequence ID" value="KAG1894572.1"/>
    <property type="molecule type" value="Genomic_DNA"/>
</dbReference>
<dbReference type="AlphaFoldDB" id="A0AAD4DVV7"/>
<keyword evidence="3" id="KW-1185">Reference proteome</keyword>
<dbReference type="Proteomes" id="UP001195769">
    <property type="component" value="Unassembled WGS sequence"/>
</dbReference>
<proteinExistence type="predicted"/>
<organism evidence="2 3">
    <name type="scientific">Suillus fuscotomentosus</name>
    <dbReference type="NCBI Taxonomy" id="1912939"/>
    <lineage>
        <taxon>Eukaryota</taxon>
        <taxon>Fungi</taxon>
        <taxon>Dikarya</taxon>
        <taxon>Basidiomycota</taxon>
        <taxon>Agaricomycotina</taxon>
        <taxon>Agaricomycetes</taxon>
        <taxon>Agaricomycetidae</taxon>
        <taxon>Boletales</taxon>
        <taxon>Suillineae</taxon>
        <taxon>Suillaceae</taxon>
        <taxon>Suillus</taxon>
    </lineage>
</organism>
<dbReference type="GeneID" id="64671820"/>
<evidence type="ECO:0000313" key="3">
    <source>
        <dbReference type="Proteomes" id="UP001195769"/>
    </source>
</evidence>
<dbReference type="RefSeq" id="XP_041220148.1">
    <property type="nucleotide sequence ID" value="XM_041377522.1"/>
</dbReference>
<feature type="region of interest" description="Disordered" evidence="1">
    <location>
        <begin position="1"/>
        <end position="21"/>
    </location>
</feature>